<accession>A0AAN9UXM4</accession>
<evidence type="ECO:0000313" key="2">
    <source>
        <dbReference type="EMBL" id="KAK7755187.1"/>
    </source>
</evidence>
<comment type="caution">
    <text evidence="2">The sequence shown here is derived from an EMBL/GenBank/DDBJ whole genome shotgun (WGS) entry which is preliminary data.</text>
</comment>
<feature type="compositionally biased region" description="Acidic residues" evidence="1">
    <location>
        <begin position="264"/>
        <end position="273"/>
    </location>
</feature>
<organism evidence="2 3">
    <name type="scientific">Diatrype stigma</name>
    <dbReference type="NCBI Taxonomy" id="117547"/>
    <lineage>
        <taxon>Eukaryota</taxon>
        <taxon>Fungi</taxon>
        <taxon>Dikarya</taxon>
        <taxon>Ascomycota</taxon>
        <taxon>Pezizomycotina</taxon>
        <taxon>Sordariomycetes</taxon>
        <taxon>Xylariomycetidae</taxon>
        <taxon>Xylariales</taxon>
        <taxon>Diatrypaceae</taxon>
        <taxon>Diatrype</taxon>
    </lineage>
</organism>
<name>A0AAN9UXM4_9PEZI</name>
<protein>
    <submittedName>
        <fullName evidence="2">Uncharacterized protein</fullName>
    </submittedName>
</protein>
<evidence type="ECO:0000256" key="1">
    <source>
        <dbReference type="SAM" id="MobiDB-lite"/>
    </source>
</evidence>
<dbReference type="Proteomes" id="UP001320420">
    <property type="component" value="Unassembled WGS sequence"/>
</dbReference>
<dbReference type="AlphaFoldDB" id="A0AAN9UXM4"/>
<dbReference type="EMBL" id="JAKJXP020000014">
    <property type="protein sequence ID" value="KAK7755187.1"/>
    <property type="molecule type" value="Genomic_DNA"/>
</dbReference>
<keyword evidence="3" id="KW-1185">Reference proteome</keyword>
<sequence>MRGFLDSRSASLTKYELAMEAICADRHGLGYSRGAPLDDDNSADAWDADAWDEYRKGFELKKARSERLARRARDLWAGARRDDARIRKPLARPLRFQTLAYPESRKAPLVGSRSAKARAQLPPARSVRYLKMVKMMKLLALPRDAPAATAYCEWRAPPRREILRAEAAFAFFGRGGGRSGTPAIISSSAADDNRIAGADILDRTGVLDAWVLRSALTPEYVPKLHLRRARAGLLARSAEFAALVRRRTRDEKDDYRLPVAEGGYSDDSDDEELVSLSGGGKRKRGGGQEKQASKRQRNGASRKTEVVKKTSKQDSTASRPKWFVRTYDSRAHDEQQMRAQARSRFCLAQQSAPRVEQPLWGARGMYGGANEAGAGEEGGEENEEAGAVTGAAFGKEKEKRASPYASTEDEALRMLGAVGIQLPTVVPDDENWRKEGAAAAAVVILDGEEEARPIGEIGLDAARQYRRWRKTAAARAFFEARNRYTRCRMYKERTRDKEITLTVRETLKFWKNRV</sequence>
<evidence type="ECO:0000313" key="3">
    <source>
        <dbReference type="Proteomes" id="UP001320420"/>
    </source>
</evidence>
<reference evidence="2 3" key="1">
    <citation type="submission" date="2024-02" db="EMBL/GenBank/DDBJ databases">
        <title>De novo assembly and annotation of 12 fungi associated with fruit tree decline syndrome in Ontario, Canada.</title>
        <authorList>
            <person name="Sulman M."/>
            <person name="Ellouze W."/>
            <person name="Ilyukhin E."/>
        </authorList>
    </citation>
    <scope>NUCLEOTIDE SEQUENCE [LARGE SCALE GENOMIC DNA]</scope>
    <source>
        <strain evidence="2 3">M11/M66-122</strain>
    </source>
</reference>
<proteinExistence type="predicted"/>
<gene>
    <name evidence="2" type="ORF">SLS62_002692</name>
</gene>
<feature type="region of interest" description="Disordered" evidence="1">
    <location>
        <begin position="257"/>
        <end position="321"/>
    </location>
</feature>
<feature type="compositionally biased region" description="Basic and acidic residues" evidence="1">
    <location>
        <begin position="302"/>
        <end position="312"/>
    </location>
</feature>